<organism evidence="2 3">
    <name type="scientific">Cuscuta campestris</name>
    <dbReference type="NCBI Taxonomy" id="132261"/>
    <lineage>
        <taxon>Eukaryota</taxon>
        <taxon>Viridiplantae</taxon>
        <taxon>Streptophyta</taxon>
        <taxon>Embryophyta</taxon>
        <taxon>Tracheophyta</taxon>
        <taxon>Spermatophyta</taxon>
        <taxon>Magnoliopsida</taxon>
        <taxon>eudicotyledons</taxon>
        <taxon>Gunneridae</taxon>
        <taxon>Pentapetalae</taxon>
        <taxon>asterids</taxon>
        <taxon>lamiids</taxon>
        <taxon>Solanales</taxon>
        <taxon>Convolvulaceae</taxon>
        <taxon>Cuscuteae</taxon>
        <taxon>Cuscuta</taxon>
        <taxon>Cuscuta subgen. Grammica</taxon>
        <taxon>Cuscuta sect. Cleistogrammica</taxon>
    </lineage>
</organism>
<protein>
    <submittedName>
        <fullName evidence="2">Uncharacterized protein</fullName>
    </submittedName>
</protein>
<evidence type="ECO:0000313" key="3">
    <source>
        <dbReference type="Proteomes" id="UP000595140"/>
    </source>
</evidence>
<dbReference type="EMBL" id="OOIL02002582">
    <property type="protein sequence ID" value="VFQ83344.1"/>
    <property type="molecule type" value="Genomic_DNA"/>
</dbReference>
<feature type="compositionally biased region" description="Low complexity" evidence="1">
    <location>
        <begin position="30"/>
        <end position="41"/>
    </location>
</feature>
<evidence type="ECO:0000313" key="2">
    <source>
        <dbReference type="EMBL" id="VFQ83344.1"/>
    </source>
</evidence>
<accession>A0A484M4M9</accession>
<keyword evidence="3" id="KW-1185">Reference proteome</keyword>
<gene>
    <name evidence="2" type="ORF">CCAM_LOCUS25120</name>
</gene>
<feature type="compositionally biased region" description="Basic and acidic residues" evidence="1">
    <location>
        <begin position="66"/>
        <end position="75"/>
    </location>
</feature>
<dbReference type="AlphaFoldDB" id="A0A484M4M9"/>
<name>A0A484M4M9_9ASTE</name>
<dbReference type="Proteomes" id="UP000595140">
    <property type="component" value="Unassembled WGS sequence"/>
</dbReference>
<proteinExistence type="predicted"/>
<sequence length="115" mass="12276">MDYSPPSALSARKNKRRGRGFLRGLWNPVRSCSGRSPSPAAAAPPPARRVDIRNGNNNLAAVKRENVAGGDHDDAAAAALPGGAVDDEDDEEVDRRAEKLIASFREKIRAPSSSK</sequence>
<reference evidence="2 3" key="1">
    <citation type="submission" date="2018-04" db="EMBL/GenBank/DDBJ databases">
        <authorList>
            <person name="Vogel A."/>
        </authorList>
    </citation>
    <scope>NUCLEOTIDE SEQUENCE [LARGE SCALE GENOMIC DNA]</scope>
</reference>
<evidence type="ECO:0000256" key="1">
    <source>
        <dbReference type="SAM" id="MobiDB-lite"/>
    </source>
</evidence>
<feature type="region of interest" description="Disordered" evidence="1">
    <location>
        <begin position="1"/>
        <end position="52"/>
    </location>
</feature>
<feature type="region of interest" description="Disordered" evidence="1">
    <location>
        <begin position="66"/>
        <end position="94"/>
    </location>
</feature>